<evidence type="ECO:0000313" key="1">
    <source>
        <dbReference type="EMBL" id="NYH14251.1"/>
    </source>
</evidence>
<evidence type="ECO:0000313" key="2">
    <source>
        <dbReference type="Proteomes" id="UP000572540"/>
    </source>
</evidence>
<reference evidence="1 2" key="1">
    <citation type="submission" date="2020-07" db="EMBL/GenBank/DDBJ databases">
        <title>Exploring microbial biodiversity for novel pathways involved in the catabolism of aromatic compounds derived from lignin.</title>
        <authorList>
            <person name="Elkins J."/>
        </authorList>
    </citation>
    <scope>NUCLEOTIDE SEQUENCE [LARGE SCALE GENOMIC DNA]</scope>
    <source>
        <strain evidence="1 2">H2C3B</strain>
    </source>
</reference>
<dbReference type="AlphaFoldDB" id="A0A7Y9W5Y5"/>
<accession>A0A7Y9W5Y5</accession>
<gene>
    <name evidence="1" type="ORF">GGD41_001479</name>
</gene>
<name>A0A7Y9W5Y5_9BURK</name>
<sequence>MPYLLTPPDTLYAPCAEVFAVIRQQLILVFAKAGPGPLQDINPGIYGVWLRLNFYPFSCGKAVQRNIFNGASFRGVMKAPIVNNLSIPCINSVMDITYPLTNKMGTNRNSAFCAGPRRSGEAIKI</sequence>
<dbReference type="Proteomes" id="UP000572540">
    <property type="component" value="Unassembled WGS sequence"/>
</dbReference>
<organism evidence="1 2">
    <name type="scientific">Paraburkholderia bryophila</name>
    <dbReference type="NCBI Taxonomy" id="420952"/>
    <lineage>
        <taxon>Bacteria</taxon>
        <taxon>Pseudomonadati</taxon>
        <taxon>Pseudomonadota</taxon>
        <taxon>Betaproteobacteria</taxon>
        <taxon>Burkholderiales</taxon>
        <taxon>Burkholderiaceae</taxon>
        <taxon>Paraburkholderia</taxon>
    </lineage>
</organism>
<dbReference type="EMBL" id="JACCAU010000001">
    <property type="protein sequence ID" value="NYH14251.1"/>
    <property type="molecule type" value="Genomic_DNA"/>
</dbReference>
<protein>
    <submittedName>
        <fullName evidence="1">Uncharacterized protein</fullName>
    </submittedName>
</protein>
<comment type="caution">
    <text evidence="1">The sequence shown here is derived from an EMBL/GenBank/DDBJ whole genome shotgun (WGS) entry which is preliminary data.</text>
</comment>
<proteinExistence type="predicted"/>